<dbReference type="EMBL" id="ATLV01010516">
    <property type="status" value="NOT_ANNOTATED_CDS"/>
    <property type="molecule type" value="Genomic_DNA"/>
</dbReference>
<evidence type="ECO:0000313" key="3">
    <source>
        <dbReference type="Proteomes" id="UP000030765"/>
    </source>
</evidence>
<evidence type="ECO:0000313" key="1">
    <source>
        <dbReference type="EMBL" id="KFB35562.1"/>
    </source>
</evidence>
<dbReference type="AlphaFoldDB" id="A0A084VC68"/>
<sequence>MEGCLHVDRRHPPVEEGTGCWNAMISRAGPAVFGAEDVGNKSETIIGTLKHNL</sequence>
<protein>
    <submittedName>
        <fullName evidence="1 2">Uncharacterized protein</fullName>
    </submittedName>
</protein>
<dbReference type="EMBL" id="KE524585">
    <property type="protein sequence ID" value="KFB35562.1"/>
    <property type="molecule type" value="Genomic_DNA"/>
</dbReference>
<organism evidence="1">
    <name type="scientific">Anopheles sinensis</name>
    <name type="common">Mosquito</name>
    <dbReference type="NCBI Taxonomy" id="74873"/>
    <lineage>
        <taxon>Eukaryota</taxon>
        <taxon>Metazoa</taxon>
        <taxon>Ecdysozoa</taxon>
        <taxon>Arthropoda</taxon>
        <taxon>Hexapoda</taxon>
        <taxon>Insecta</taxon>
        <taxon>Pterygota</taxon>
        <taxon>Neoptera</taxon>
        <taxon>Endopterygota</taxon>
        <taxon>Diptera</taxon>
        <taxon>Nematocera</taxon>
        <taxon>Culicoidea</taxon>
        <taxon>Culicidae</taxon>
        <taxon>Anophelinae</taxon>
        <taxon>Anopheles</taxon>
    </lineage>
</organism>
<evidence type="ECO:0000313" key="2">
    <source>
        <dbReference type="EnsemblMetazoa" id="ASIC002400-PA"/>
    </source>
</evidence>
<dbReference type="EnsemblMetazoa" id="ASIC002400-RA">
    <property type="protein sequence ID" value="ASIC002400-PA"/>
    <property type="gene ID" value="ASIC002400"/>
</dbReference>
<accession>A0A084VC68</accession>
<reference evidence="1 3" key="1">
    <citation type="journal article" date="2014" name="BMC Genomics">
        <title>Genome sequence of Anopheles sinensis provides insight into genetics basis of mosquito competence for malaria parasites.</title>
        <authorList>
            <person name="Zhou D."/>
            <person name="Zhang D."/>
            <person name="Ding G."/>
            <person name="Shi L."/>
            <person name="Hou Q."/>
            <person name="Ye Y."/>
            <person name="Xu Y."/>
            <person name="Zhou H."/>
            <person name="Xiong C."/>
            <person name="Li S."/>
            <person name="Yu J."/>
            <person name="Hong S."/>
            <person name="Yu X."/>
            <person name="Zou P."/>
            <person name="Chen C."/>
            <person name="Chang X."/>
            <person name="Wang W."/>
            <person name="Lv Y."/>
            <person name="Sun Y."/>
            <person name="Ma L."/>
            <person name="Shen B."/>
            <person name="Zhu C."/>
        </authorList>
    </citation>
    <scope>NUCLEOTIDE SEQUENCE [LARGE SCALE GENOMIC DNA]</scope>
</reference>
<keyword evidence="3" id="KW-1185">Reference proteome</keyword>
<gene>
    <name evidence="1" type="ORF">ZHAS_00002400</name>
</gene>
<proteinExistence type="predicted"/>
<dbReference type="VEuPathDB" id="VectorBase:ASIC002400"/>
<dbReference type="Proteomes" id="UP000030765">
    <property type="component" value="Unassembled WGS sequence"/>
</dbReference>
<reference evidence="2" key="2">
    <citation type="submission" date="2020-05" db="UniProtKB">
        <authorList>
            <consortium name="EnsemblMetazoa"/>
        </authorList>
    </citation>
    <scope>IDENTIFICATION</scope>
</reference>
<name>A0A084VC68_ANOSI</name>